<name>A0A086AGF2_FLAHY</name>
<dbReference type="EMBL" id="JPRM01000018">
    <property type="protein sequence ID" value="KFF15766.1"/>
    <property type="molecule type" value="Genomic_DNA"/>
</dbReference>
<dbReference type="InterPro" id="IPR024775">
    <property type="entry name" value="DinB-like"/>
</dbReference>
<dbReference type="InterPro" id="IPR034660">
    <property type="entry name" value="DinB/YfiT-like"/>
</dbReference>
<gene>
    <name evidence="2" type="ORF">IW20_12740</name>
</gene>
<sequence length="169" mass="19550">MKTRLQKKITETFEQLYKIISSLSETELNTVPYEGSWTAGQVVQHLILASSGYPEMCSGPTEKTTREPDEKVKDIAALFLNFTIKMQSPEFIIPLDKKYNKNLLTLSLQKIEEELLHVSGTYDLTLTCLNSEIPTFGKFTIYEWINFSLIHIERHIKQLNTIYQEVTKK</sequence>
<dbReference type="Pfam" id="PF12867">
    <property type="entry name" value="DinB_2"/>
    <property type="match status" value="1"/>
</dbReference>
<protein>
    <recommendedName>
        <fullName evidence="1">DinB-like domain-containing protein</fullName>
    </recommendedName>
</protein>
<feature type="domain" description="DinB-like" evidence="1">
    <location>
        <begin position="10"/>
        <end position="159"/>
    </location>
</feature>
<evidence type="ECO:0000313" key="2">
    <source>
        <dbReference type="EMBL" id="KFF15766.1"/>
    </source>
</evidence>
<dbReference type="STRING" id="991.IW20_12740"/>
<evidence type="ECO:0000313" key="3">
    <source>
        <dbReference type="Proteomes" id="UP000028712"/>
    </source>
</evidence>
<dbReference type="Proteomes" id="UP000028712">
    <property type="component" value="Unassembled WGS sequence"/>
</dbReference>
<dbReference type="Gene3D" id="1.20.120.450">
    <property type="entry name" value="dinb family like domain"/>
    <property type="match status" value="1"/>
</dbReference>
<dbReference type="RefSeq" id="WP_035622684.1">
    <property type="nucleotide sequence ID" value="NZ_JBEWQG010000038.1"/>
</dbReference>
<dbReference type="SUPFAM" id="SSF109854">
    <property type="entry name" value="DinB/YfiT-like putative metalloenzymes"/>
    <property type="match status" value="1"/>
</dbReference>
<proteinExistence type="predicted"/>
<dbReference type="eggNOG" id="COG2318">
    <property type="taxonomic scope" value="Bacteria"/>
</dbReference>
<reference evidence="2 3" key="1">
    <citation type="submission" date="2014-07" db="EMBL/GenBank/DDBJ databases">
        <title>Genome of Flavobacterium hydatis DSM 2063.</title>
        <authorList>
            <person name="Pipes S.E."/>
            <person name="Stropko S.J."/>
            <person name="Newman J.D."/>
        </authorList>
    </citation>
    <scope>NUCLEOTIDE SEQUENCE [LARGE SCALE GENOMIC DNA]</scope>
    <source>
        <strain evidence="2 3">DSM 2063</strain>
    </source>
</reference>
<dbReference type="AlphaFoldDB" id="A0A086AGF2"/>
<comment type="caution">
    <text evidence="2">The sequence shown here is derived from an EMBL/GenBank/DDBJ whole genome shotgun (WGS) entry which is preliminary data.</text>
</comment>
<evidence type="ECO:0000259" key="1">
    <source>
        <dbReference type="Pfam" id="PF12867"/>
    </source>
</evidence>
<organism evidence="2 3">
    <name type="scientific">Flavobacterium hydatis</name>
    <name type="common">Cytophaga aquatilis</name>
    <dbReference type="NCBI Taxonomy" id="991"/>
    <lineage>
        <taxon>Bacteria</taxon>
        <taxon>Pseudomonadati</taxon>
        <taxon>Bacteroidota</taxon>
        <taxon>Flavobacteriia</taxon>
        <taxon>Flavobacteriales</taxon>
        <taxon>Flavobacteriaceae</taxon>
        <taxon>Flavobacterium</taxon>
    </lineage>
</organism>
<accession>A0A086AGF2</accession>